<sequence length="51" mass="5662">MRRPPGRLTPPALTPPAAQAGPPAGWYPDPHTSDQWRWWNGVEWAGDLRSG</sequence>
<feature type="domain" description="DUF2510" evidence="2">
    <location>
        <begin position="24"/>
        <end position="49"/>
    </location>
</feature>
<organism evidence="3 4">
    <name type="scientific">Blastococcus brunescens</name>
    <dbReference type="NCBI Taxonomy" id="1564165"/>
    <lineage>
        <taxon>Bacteria</taxon>
        <taxon>Bacillati</taxon>
        <taxon>Actinomycetota</taxon>
        <taxon>Actinomycetes</taxon>
        <taxon>Geodermatophilales</taxon>
        <taxon>Geodermatophilaceae</taxon>
        <taxon>Blastococcus</taxon>
    </lineage>
</organism>
<accession>A0ABZ1AVC5</accession>
<gene>
    <name evidence="3" type="ORF">U6N30_20650</name>
</gene>
<dbReference type="InterPro" id="IPR018929">
    <property type="entry name" value="DUF2510"/>
</dbReference>
<feature type="compositionally biased region" description="Low complexity" evidence="1">
    <location>
        <begin position="9"/>
        <end position="24"/>
    </location>
</feature>
<protein>
    <submittedName>
        <fullName evidence="3">DUF2510 domain-containing protein</fullName>
    </submittedName>
</protein>
<proteinExistence type="predicted"/>
<evidence type="ECO:0000259" key="2">
    <source>
        <dbReference type="Pfam" id="PF10708"/>
    </source>
</evidence>
<keyword evidence="4" id="KW-1185">Reference proteome</keyword>
<evidence type="ECO:0000256" key="1">
    <source>
        <dbReference type="SAM" id="MobiDB-lite"/>
    </source>
</evidence>
<dbReference type="EMBL" id="CP141261">
    <property type="protein sequence ID" value="WRL62414.1"/>
    <property type="molecule type" value="Genomic_DNA"/>
</dbReference>
<dbReference type="Pfam" id="PF10708">
    <property type="entry name" value="DUF2510"/>
    <property type="match status" value="1"/>
</dbReference>
<evidence type="ECO:0000313" key="3">
    <source>
        <dbReference type="EMBL" id="WRL62414.1"/>
    </source>
</evidence>
<dbReference type="RefSeq" id="WP_324273768.1">
    <property type="nucleotide sequence ID" value="NZ_CP141261.1"/>
</dbReference>
<dbReference type="Proteomes" id="UP001324287">
    <property type="component" value="Chromosome"/>
</dbReference>
<reference evidence="3 4" key="1">
    <citation type="submission" date="2023-12" db="EMBL/GenBank/DDBJ databases">
        <title>Blastococcus brunescens sp. nov., an actonobacterium isolated from sandstone collected in sahara desert.</title>
        <authorList>
            <person name="Gtari M."/>
            <person name="Ghodhbane F."/>
        </authorList>
    </citation>
    <scope>NUCLEOTIDE SEQUENCE [LARGE SCALE GENOMIC DNA]</scope>
    <source>
        <strain evidence="3 4">BMG 8361</strain>
    </source>
</reference>
<feature type="region of interest" description="Disordered" evidence="1">
    <location>
        <begin position="1"/>
        <end position="32"/>
    </location>
</feature>
<name>A0ABZ1AVC5_9ACTN</name>
<evidence type="ECO:0000313" key="4">
    <source>
        <dbReference type="Proteomes" id="UP001324287"/>
    </source>
</evidence>